<sequence>MTGPGFRPTHVVPTGGLPTWESPDPGRPSVPLDPLLPVQLLQRQGDWGHVLCSNGWSAWVDARRLLAVPQDPPAADPPMARTADPRPLLLRAEETLARYRAAVTDLADGTLDGETFGARTRGLRIGLVVDGDSLWLYDSDHGRWVYTDGTALHTHAVDTAPGAGTPSPAHPPTQVVPEGQAPAEPKGVVPEEPAKGAGEGPAQMVGEEPTEVAGGEPGRPVAAKPTEVVPEEPERAAPDEPTRVVPPEGTRRGGSEGDGT</sequence>
<evidence type="ECO:0000313" key="3">
    <source>
        <dbReference type="Proteomes" id="UP001500724"/>
    </source>
</evidence>
<gene>
    <name evidence="2" type="ORF">GCM10009535_24550</name>
</gene>
<proteinExistence type="predicted"/>
<reference evidence="2 3" key="1">
    <citation type="journal article" date="2019" name="Int. J. Syst. Evol. Microbiol.">
        <title>The Global Catalogue of Microorganisms (GCM) 10K type strain sequencing project: providing services to taxonomists for standard genome sequencing and annotation.</title>
        <authorList>
            <consortium name="The Broad Institute Genomics Platform"/>
            <consortium name="The Broad Institute Genome Sequencing Center for Infectious Disease"/>
            <person name="Wu L."/>
            <person name="Ma J."/>
        </authorList>
    </citation>
    <scope>NUCLEOTIDE SEQUENCE [LARGE SCALE GENOMIC DNA]</scope>
    <source>
        <strain evidence="2 3">JCM 10367</strain>
    </source>
</reference>
<comment type="caution">
    <text evidence="2">The sequence shown here is derived from an EMBL/GenBank/DDBJ whole genome shotgun (WGS) entry which is preliminary data.</text>
</comment>
<keyword evidence="3" id="KW-1185">Reference proteome</keyword>
<dbReference type="RefSeq" id="WP_344000270.1">
    <property type="nucleotide sequence ID" value="NZ_BAAAGU010000021.1"/>
</dbReference>
<feature type="compositionally biased region" description="Basic and acidic residues" evidence="1">
    <location>
        <begin position="249"/>
        <end position="260"/>
    </location>
</feature>
<feature type="region of interest" description="Disordered" evidence="1">
    <location>
        <begin position="1"/>
        <end position="28"/>
    </location>
</feature>
<feature type="region of interest" description="Disordered" evidence="1">
    <location>
        <begin position="157"/>
        <end position="260"/>
    </location>
</feature>
<dbReference type="Proteomes" id="UP001500724">
    <property type="component" value="Unassembled WGS sequence"/>
</dbReference>
<protein>
    <submittedName>
        <fullName evidence="2">Uncharacterized protein</fullName>
    </submittedName>
</protein>
<evidence type="ECO:0000313" key="2">
    <source>
        <dbReference type="EMBL" id="GAA0646039.1"/>
    </source>
</evidence>
<name>A0ABN1HG41_9ACTN</name>
<accession>A0ABN1HG41</accession>
<evidence type="ECO:0000256" key="1">
    <source>
        <dbReference type="SAM" id="MobiDB-lite"/>
    </source>
</evidence>
<organism evidence="2 3">
    <name type="scientific">Streptomyces thermocarboxydovorans</name>
    <dbReference type="NCBI Taxonomy" id="59298"/>
    <lineage>
        <taxon>Bacteria</taxon>
        <taxon>Bacillati</taxon>
        <taxon>Actinomycetota</taxon>
        <taxon>Actinomycetes</taxon>
        <taxon>Kitasatosporales</taxon>
        <taxon>Streptomycetaceae</taxon>
        <taxon>Streptomyces</taxon>
    </lineage>
</organism>
<feature type="compositionally biased region" description="Basic and acidic residues" evidence="1">
    <location>
        <begin position="232"/>
        <end position="242"/>
    </location>
</feature>
<dbReference type="EMBL" id="BAAAGU010000021">
    <property type="protein sequence ID" value="GAA0646039.1"/>
    <property type="molecule type" value="Genomic_DNA"/>
</dbReference>